<comment type="caution">
    <text evidence="2">The sequence shown here is derived from an EMBL/GenBank/DDBJ whole genome shotgun (WGS) entry which is preliminary data.</text>
</comment>
<dbReference type="PANTHER" id="PTHR48205">
    <property type="entry name" value="OS01G0742766 PROTEIN"/>
    <property type="match status" value="1"/>
</dbReference>
<protein>
    <submittedName>
        <fullName evidence="2">Uncharacterized protein</fullName>
    </submittedName>
</protein>
<proteinExistence type="predicted"/>
<dbReference type="Proteomes" id="UP000825729">
    <property type="component" value="Unassembled WGS sequence"/>
</dbReference>
<dbReference type="EMBL" id="JAINDJ010000004">
    <property type="protein sequence ID" value="KAG9449077.1"/>
    <property type="molecule type" value="Genomic_DNA"/>
</dbReference>
<dbReference type="AlphaFoldDB" id="A0AAV7EJQ4"/>
<name>A0AAV7EJQ4_ARIFI</name>
<keyword evidence="3" id="KW-1185">Reference proteome</keyword>
<feature type="region of interest" description="Disordered" evidence="1">
    <location>
        <begin position="1"/>
        <end position="52"/>
    </location>
</feature>
<gene>
    <name evidence="2" type="ORF">H6P81_009042</name>
</gene>
<evidence type="ECO:0000313" key="2">
    <source>
        <dbReference type="EMBL" id="KAG9449077.1"/>
    </source>
</evidence>
<reference evidence="2 3" key="1">
    <citation type="submission" date="2021-07" db="EMBL/GenBank/DDBJ databases">
        <title>The Aristolochia fimbriata genome: insights into angiosperm evolution, floral development and chemical biosynthesis.</title>
        <authorList>
            <person name="Jiao Y."/>
        </authorList>
    </citation>
    <scope>NUCLEOTIDE SEQUENCE [LARGE SCALE GENOMIC DNA]</scope>
    <source>
        <strain evidence="2">IBCAS-2021</strain>
        <tissue evidence="2">Leaf</tissue>
    </source>
</reference>
<evidence type="ECO:0000256" key="1">
    <source>
        <dbReference type="SAM" id="MobiDB-lite"/>
    </source>
</evidence>
<evidence type="ECO:0000313" key="3">
    <source>
        <dbReference type="Proteomes" id="UP000825729"/>
    </source>
</evidence>
<accession>A0AAV7EJQ4</accession>
<organism evidence="2 3">
    <name type="scientific">Aristolochia fimbriata</name>
    <name type="common">White veined hardy Dutchman's pipe vine</name>
    <dbReference type="NCBI Taxonomy" id="158543"/>
    <lineage>
        <taxon>Eukaryota</taxon>
        <taxon>Viridiplantae</taxon>
        <taxon>Streptophyta</taxon>
        <taxon>Embryophyta</taxon>
        <taxon>Tracheophyta</taxon>
        <taxon>Spermatophyta</taxon>
        <taxon>Magnoliopsida</taxon>
        <taxon>Magnoliidae</taxon>
        <taxon>Piperales</taxon>
        <taxon>Aristolochiaceae</taxon>
        <taxon>Aristolochia</taxon>
    </lineage>
</organism>
<dbReference type="PANTHER" id="PTHR48205:SF1">
    <property type="entry name" value="OS01G0742766 PROTEIN"/>
    <property type="match status" value="1"/>
</dbReference>
<sequence>MASATKKRKTEPFHRPGKTGECARQQKTSTPSPGAIVGKVPTSSSGSPVVAPALSPVDSKVQQAKIFAVAQAQRDGCTGNFRSFNSHFGNYLLPVIPTLADLNQ</sequence>